<dbReference type="Proteomes" id="UP000440578">
    <property type="component" value="Unassembled WGS sequence"/>
</dbReference>
<keyword evidence="1 5" id="KW-0489">Methyltransferase</keyword>
<organism evidence="5 6">
    <name type="scientific">Amphibalanus amphitrite</name>
    <name type="common">Striped barnacle</name>
    <name type="synonym">Balanus amphitrite</name>
    <dbReference type="NCBI Taxonomy" id="1232801"/>
    <lineage>
        <taxon>Eukaryota</taxon>
        <taxon>Metazoa</taxon>
        <taxon>Ecdysozoa</taxon>
        <taxon>Arthropoda</taxon>
        <taxon>Crustacea</taxon>
        <taxon>Multicrustacea</taxon>
        <taxon>Cirripedia</taxon>
        <taxon>Thoracica</taxon>
        <taxon>Thoracicalcarea</taxon>
        <taxon>Balanomorpha</taxon>
        <taxon>Balanoidea</taxon>
        <taxon>Balanidae</taxon>
        <taxon>Amphibalaninae</taxon>
        <taxon>Amphibalanus</taxon>
    </lineage>
</organism>
<keyword evidence="6" id="KW-1185">Reference proteome</keyword>
<dbReference type="InterPro" id="IPR029063">
    <property type="entry name" value="SAM-dependent_MTases_sf"/>
</dbReference>
<dbReference type="InterPro" id="IPR013216">
    <property type="entry name" value="Methyltransf_11"/>
</dbReference>
<reference evidence="5 6" key="1">
    <citation type="submission" date="2019-07" db="EMBL/GenBank/DDBJ databases">
        <title>Draft genome assembly of a fouling barnacle, Amphibalanus amphitrite (Darwin, 1854): The first reference genome for Thecostraca.</title>
        <authorList>
            <person name="Kim W."/>
        </authorList>
    </citation>
    <scope>NUCLEOTIDE SEQUENCE [LARGE SCALE GENOMIC DNA]</scope>
    <source>
        <strain evidence="5">SNU_AA5</strain>
        <tissue evidence="5">Soma without cirri and trophi</tissue>
    </source>
</reference>
<sequence>MISAAAGGAMPAEEGGEREARSVALERTYVHDVYCQMAQQLTDLRHRPWPRVRQFLADLEPGSLVCDVGCGDGKYLSLNADAYFVGGDRCEGLLVTAARQTRQQVVVCDALSLPFRDESVDAAVSVAVIHHLATTERRVRALRELARVLRIGGRLIVTVWAMEQRARKFESQDVLVPWSAEPAGASASEERTSLAEPEVISTTSDDEPLNYSAFTHTSDSDSSRSPRSRLHVRRAGRRSHRIPSIDPTMLSSSQSSSGLSSPSESCYSFVRRALQKLARRGEVDGSRPWIFSPWPSYSETKPTKAGDGATDGQLIEIRLDDDVSGLEEAPRRRNTFGCEQSSSTGGGPQLTAFKSRSVGDMWSLLSASILGRKADSEGDRPRSFMFEDPGEQVTVKKGGGKTVTFSTQSLTLPREKLTVDVIGKKSKSDSVLDSRVRACEPMKASLTTVPENDVRDGVEGAEAGDEAAEPGAETTQATSKPSLVRQRRLGDEPAVPRVCSEELPPTARPVRGILKQTSLNENLMRRDWAGERQQIRSKIIKQQSLNENVIYGKQASAQEAPKAGIFANYSRLKALRDSLGKLGESLEKLTESEPQPCSLKNGLVLEEAEPESARVGASARRRATESDGAATSLASSVSSTSSLSTSDGYRSAGPLESALKLAQTQWRKELDRLIEKYVDNLHIISSYYDHANWCVVAEKVQVWTI</sequence>
<dbReference type="GO" id="GO:0008757">
    <property type="term" value="F:S-adenosylmethionine-dependent methyltransferase activity"/>
    <property type="evidence" value="ECO:0007669"/>
    <property type="project" value="InterPro"/>
</dbReference>
<dbReference type="AlphaFoldDB" id="A0A6A4V7K3"/>
<protein>
    <submittedName>
        <fullName evidence="5">Putative tRNA methyltransferase 9B</fullName>
    </submittedName>
</protein>
<dbReference type="GO" id="GO:0005737">
    <property type="term" value="C:cytoplasm"/>
    <property type="evidence" value="ECO:0007669"/>
    <property type="project" value="TreeGrafter"/>
</dbReference>
<dbReference type="CDD" id="cd02440">
    <property type="entry name" value="AdoMet_MTases"/>
    <property type="match status" value="1"/>
</dbReference>
<dbReference type="PANTHER" id="PTHR13069">
    <property type="entry name" value="ALKYLATED DNA REPAIR PROTEIN ALKB HOMOLOG 8"/>
    <property type="match status" value="1"/>
</dbReference>
<accession>A0A6A4V7K3</accession>
<dbReference type="EMBL" id="VIIS01002210">
    <property type="protein sequence ID" value="KAF0287160.1"/>
    <property type="molecule type" value="Genomic_DNA"/>
</dbReference>
<dbReference type="GO" id="GO:0002098">
    <property type="term" value="P:tRNA wobble uridine modification"/>
    <property type="evidence" value="ECO:0007669"/>
    <property type="project" value="TreeGrafter"/>
</dbReference>
<dbReference type="SUPFAM" id="SSF53335">
    <property type="entry name" value="S-adenosyl-L-methionine-dependent methyltransferases"/>
    <property type="match status" value="1"/>
</dbReference>
<feature type="compositionally biased region" description="Low complexity" evidence="3">
    <location>
        <begin position="251"/>
        <end position="264"/>
    </location>
</feature>
<dbReference type="GO" id="GO:0030488">
    <property type="term" value="P:tRNA methylation"/>
    <property type="evidence" value="ECO:0007669"/>
    <property type="project" value="TreeGrafter"/>
</dbReference>
<evidence type="ECO:0000256" key="2">
    <source>
        <dbReference type="ARBA" id="ARBA00022679"/>
    </source>
</evidence>
<dbReference type="OrthoDB" id="6379080at2759"/>
<feature type="region of interest" description="Disordered" evidence="3">
    <location>
        <begin position="608"/>
        <end position="651"/>
    </location>
</feature>
<evidence type="ECO:0000313" key="5">
    <source>
        <dbReference type="EMBL" id="KAF0287160.1"/>
    </source>
</evidence>
<dbReference type="FunFam" id="3.40.50.150:FF:000195">
    <property type="entry name" value="Methyltransferase domain containing protein"/>
    <property type="match status" value="1"/>
</dbReference>
<evidence type="ECO:0000259" key="4">
    <source>
        <dbReference type="Pfam" id="PF08241"/>
    </source>
</evidence>
<gene>
    <name evidence="5" type="primary">Trmt9b_0</name>
    <name evidence="5" type="ORF">FJT64_014346</name>
</gene>
<proteinExistence type="predicted"/>
<name>A0A6A4V7K3_AMPAM</name>
<dbReference type="Gene3D" id="3.40.50.150">
    <property type="entry name" value="Vaccinia Virus protein VP39"/>
    <property type="match status" value="1"/>
</dbReference>
<feature type="region of interest" description="Disordered" evidence="3">
    <location>
        <begin position="447"/>
        <end position="499"/>
    </location>
</feature>
<dbReference type="PANTHER" id="PTHR13069:SF37">
    <property type="entry name" value="FIRE DANCER"/>
    <property type="match status" value="1"/>
</dbReference>
<feature type="compositionally biased region" description="Low complexity" evidence="3">
    <location>
        <begin position="629"/>
        <end position="646"/>
    </location>
</feature>
<dbReference type="GO" id="GO:0106335">
    <property type="term" value="F:tRNA (5-carboxymethyluridine(34)-5-O)-methyltransferase activity"/>
    <property type="evidence" value="ECO:0007669"/>
    <property type="project" value="TreeGrafter"/>
</dbReference>
<feature type="domain" description="Methyltransferase type 11" evidence="4">
    <location>
        <begin position="67"/>
        <end position="157"/>
    </location>
</feature>
<feature type="compositionally biased region" description="Basic residues" evidence="3">
    <location>
        <begin position="226"/>
        <end position="241"/>
    </location>
</feature>
<evidence type="ECO:0000256" key="1">
    <source>
        <dbReference type="ARBA" id="ARBA00022603"/>
    </source>
</evidence>
<dbReference type="InterPro" id="IPR051422">
    <property type="entry name" value="AlkB_tRNA_MeTrf/Diox"/>
</dbReference>
<feature type="region of interest" description="Disordered" evidence="3">
    <location>
        <begin position="331"/>
        <end position="350"/>
    </location>
</feature>
<evidence type="ECO:0000256" key="3">
    <source>
        <dbReference type="SAM" id="MobiDB-lite"/>
    </source>
</evidence>
<evidence type="ECO:0000313" key="6">
    <source>
        <dbReference type="Proteomes" id="UP000440578"/>
    </source>
</evidence>
<dbReference type="GO" id="GO:0000049">
    <property type="term" value="F:tRNA binding"/>
    <property type="evidence" value="ECO:0007669"/>
    <property type="project" value="TreeGrafter"/>
</dbReference>
<comment type="caution">
    <text evidence="5">The sequence shown here is derived from an EMBL/GenBank/DDBJ whole genome shotgun (WGS) entry which is preliminary data.</text>
</comment>
<dbReference type="GO" id="GO:0005634">
    <property type="term" value="C:nucleus"/>
    <property type="evidence" value="ECO:0007669"/>
    <property type="project" value="TreeGrafter"/>
</dbReference>
<keyword evidence="2 5" id="KW-0808">Transferase</keyword>
<dbReference type="Pfam" id="PF08241">
    <property type="entry name" value="Methyltransf_11"/>
    <property type="match status" value="1"/>
</dbReference>
<feature type="region of interest" description="Disordered" evidence="3">
    <location>
        <begin position="181"/>
        <end position="264"/>
    </location>
</feature>